<dbReference type="Pfam" id="PF14897">
    <property type="entry name" value="EpsG"/>
    <property type="match status" value="1"/>
</dbReference>
<proteinExistence type="predicted"/>
<keyword evidence="3" id="KW-1185">Reference proteome</keyword>
<keyword evidence="1" id="KW-0472">Membrane</keyword>
<gene>
    <name evidence="2" type="ORF">IV53_GL000402</name>
</gene>
<evidence type="ECO:0000256" key="1">
    <source>
        <dbReference type="SAM" id="Phobius"/>
    </source>
</evidence>
<feature type="transmembrane region" description="Helical" evidence="1">
    <location>
        <begin position="23"/>
        <end position="39"/>
    </location>
</feature>
<dbReference type="Proteomes" id="UP000051500">
    <property type="component" value="Unassembled WGS sequence"/>
</dbReference>
<dbReference type="EMBL" id="JQBZ01000025">
    <property type="protein sequence ID" value="KRN88438.1"/>
    <property type="molecule type" value="Genomic_DNA"/>
</dbReference>
<feature type="transmembrane region" description="Helical" evidence="1">
    <location>
        <begin position="205"/>
        <end position="222"/>
    </location>
</feature>
<dbReference type="PATRIC" id="fig|1122146.4.peg.414"/>
<feature type="transmembrane region" description="Helical" evidence="1">
    <location>
        <begin position="100"/>
        <end position="120"/>
    </location>
</feature>
<evidence type="ECO:0000313" key="2">
    <source>
        <dbReference type="EMBL" id="KRN88438.1"/>
    </source>
</evidence>
<reference evidence="2 3" key="1">
    <citation type="journal article" date="2015" name="Genome Announc.">
        <title>Expanding the biotechnology potential of lactobacilli through comparative genomics of 213 strains and associated genera.</title>
        <authorList>
            <person name="Sun Z."/>
            <person name="Harris H.M."/>
            <person name="McCann A."/>
            <person name="Guo C."/>
            <person name="Argimon S."/>
            <person name="Zhang W."/>
            <person name="Yang X."/>
            <person name="Jeffery I.B."/>
            <person name="Cooney J.C."/>
            <person name="Kagawa T.F."/>
            <person name="Liu W."/>
            <person name="Song Y."/>
            <person name="Salvetti E."/>
            <person name="Wrobel A."/>
            <person name="Rasinkangas P."/>
            <person name="Parkhill J."/>
            <person name="Rea M.C."/>
            <person name="O'Sullivan O."/>
            <person name="Ritari J."/>
            <person name="Douillard F.P."/>
            <person name="Paul Ross R."/>
            <person name="Yang R."/>
            <person name="Briner A.E."/>
            <person name="Felis G.E."/>
            <person name="de Vos W.M."/>
            <person name="Barrangou R."/>
            <person name="Klaenhammer T.R."/>
            <person name="Caufield P.W."/>
            <person name="Cui Y."/>
            <person name="Zhang H."/>
            <person name="O'Toole P.W."/>
        </authorList>
    </citation>
    <scope>NUCLEOTIDE SEQUENCE [LARGE SCALE GENOMIC DNA]</scope>
    <source>
        <strain evidence="2 3">DSM 22408</strain>
    </source>
</reference>
<comment type="caution">
    <text evidence="2">The sequence shown here is derived from an EMBL/GenBank/DDBJ whole genome shotgun (WGS) entry which is preliminary data.</text>
</comment>
<accession>A0A0R2KL02</accession>
<dbReference type="OrthoDB" id="1649543at2"/>
<feature type="transmembrane region" description="Helical" evidence="1">
    <location>
        <begin position="132"/>
        <end position="162"/>
    </location>
</feature>
<evidence type="ECO:0008006" key="4">
    <source>
        <dbReference type="Google" id="ProtNLM"/>
    </source>
</evidence>
<organism evidence="2 3">
    <name type="scientific">Ligilactobacillus ceti DSM 22408</name>
    <dbReference type="NCBI Taxonomy" id="1122146"/>
    <lineage>
        <taxon>Bacteria</taxon>
        <taxon>Bacillati</taxon>
        <taxon>Bacillota</taxon>
        <taxon>Bacilli</taxon>
        <taxon>Lactobacillales</taxon>
        <taxon>Lactobacillaceae</taxon>
        <taxon>Ligilactobacillus</taxon>
    </lineage>
</organism>
<keyword evidence="1" id="KW-1133">Transmembrane helix</keyword>
<name>A0A0R2KL02_9LACO</name>
<dbReference type="RefSeq" id="WP_027106853.1">
    <property type="nucleotide sequence ID" value="NZ_JQBZ01000025.1"/>
</dbReference>
<feature type="transmembrane region" description="Helical" evidence="1">
    <location>
        <begin position="168"/>
        <end position="193"/>
    </location>
</feature>
<feature type="transmembrane region" description="Helical" evidence="1">
    <location>
        <begin position="242"/>
        <end position="262"/>
    </location>
</feature>
<dbReference type="InterPro" id="IPR049458">
    <property type="entry name" value="EpsG-like"/>
</dbReference>
<dbReference type="STRING" id="1122146.IV53_GL000402"/>
<dbReference type="eggNOG" id="ENOG5033A5I">
    <property type="taxonomic scope" value="Bacteria"/>
</dbReference>
<feature type="transmembrane region" description="Helical" evidence="1">
    <location>
        <begin position="298"/>
        <end position="317"/>
    </location>
</feature>
<protein>
    <recommendedName>
        <fullName evidence="4">EpsG family protein</fullName>
    </recommendedName>
</protein>
<keyword evidence="1" id="KW-0812">Transmembrane</keyword>
<feature type="transmembrane region" description="Helical" evidence="1">
    <location>
        <begin position="274"/>
        <end position="292"/>
    </location>
</feature>
<feature type="transmembrane region" description="Helical" evidence="1">
    <location>
        <begin position="337"/>
        <end position="354"/>
    </location>
</feature>
<sequence length="365" mass="42963">MSIYIYNILSVFVYKFFIKSKKIYITIVSMQLFLILALRDVTVGYDLDNYIAGYNYINTLNFREMLATLKLGHANLIYPFKYESGYVVFNWIVGHLGFDFHSFLIIVAGICITSITIFIYKYSDNVMLSYIIYLGIGGYIYCFSILRQSLALAIVLLSVTYILDEKYYRAMMFIILAVTFHITAILFIPLLILRKFKITNKLYRIYLYVVVLIFLSSYQLYSRVILPFLNSIGDQRYTHLNFQINNMMIVLLFLSGIIYFFVKDKFYNNTKNNFMLAAFSMATLYEIFGLYNDGLARGIIYYMIFSIIVIPNTIEEYLYRSYKLGYDAKNIGLQKKIIYFVILIIMLGLMYISMKYTPMNPYKIY</sequence>
<dbReference type="AlphaFoldDB" id="A0A0R2KL02"/>
<evidence type="ECO:0000313" key="3">
    <source>
        <dbReference type="Proteomes" id="UP000051500"/>
    </source>
</evidence>